<organism evidence="1 2">
    <name type="scientific">Cryptosporangium arvum DSM 44712</name>
    <dbReference type="NCBI Taxonomy" id="927661"/>
    <lineage>
        <taxon>Bacteria</taxon>
        <taxon>Bacillati</taxon>
        <taxon>Actinomycetota</taxon>
        <taxon>Actinomycetes</taxon>
        <taxon>Cryptosporangiales</taxon>
        <taxon>Cryptosporangiaceae</taxon>
        <taxon>Cryptosporangium</taxon>
    </lineage>
</organism>
<dbReference type="Proteomes" id="UP000021053">
    <property type="component" value="Unassembled WGS sequence"/>
</dbReference>
<proteinExistence type="predicted"/>
<evidence type="ECO:0000313" key="1">
    <source>
        <dbReference type="EMBL" id="EXG79926.1"/>
    </source>
</evidence>
<gene>
    <name evidence="1" type="ORF">CryarDRAFT_0979</name>
</gene>
<name>A0A011ACZ6_9ACTN</name>
<keyword evidence="2" id="KW-1185">Reference proteome</keyword>
<dbReference type="OrthoDB" id="5187630at2"/>
<accession>A0A011ACZ6</accession>
<comment type="caution">
    <text evidence="1">The sequence shown here is derived from an EMBL/GenBank/DDBJ whole genome shotgun (WGS) entry which is preliminary data.</text>
</comment>
<dbReference type="RefSeq" id="WP_035848698.1">
    <property type="nucleotide sequence ID" value="NZ_KK073874.1"/>
</dbReference>
<dbReference type="EMBL" id="JFBT01000001">
    <property type="protein sequence ID" value="EXG79926.1"/>
    <property type="molecule type" value="Genomic_DNA"/>
</dbReference>
<reference evidence="1 2" key="1">
    <citation type="submission" date="2013-07" db="EMBL/GenBank/DDBJ databases">
        <authorList>
            <consortium name="DOE Joint Genome Institute"/>
            <person name="Eisen J."/>
            <person name="Huntemann M."/>
            <person name="Han J."/>
            <person name="Chen A."/>
            <person name="Kyrpides N."/>
            <person name="Mavromatis K."/>
            <person name="Markowitz V."/>
            <person name="Palaniappan K."/>
            <person name="Ivanova N."/>
            <person name="Schaumberg A."/>
            <person name="Pati A."/>
            <person name="Liolios K."/>
            <person name="Nordberg H.P."/>
            <person name="Cantor M.N."/>
            <person name="Hua S.X."/>
            <person name="Woyke T."/>
        </authorList>
    </citation>
    <scope>NUCLEOTIDE SEQUENCE [LARGE SCALE GENOMIC DNA]</scope>
    <source>
        <strain evidence="1 2">DSM 44712</strain>
    </source>
</reference>
<dbReference type="AlphaFoldDB" id="A0A011ACZ6"/>
<sequence>MSGETVDQLWNSLVDQHMDAIWGIATTAGLDLAEASVISQLTWLRMAERWTTVRALARTKDPSLHPVEQPTTQVDEWILHTARSEVDAWLRDERRRSREALFADGGVVRMAPGFQPAEPGFQPADAGGPTR</sequence>
<protein>
    <submittedName>
        <fullName evidence="1">Uncharacterized protein</fullName>
    </submittedName>
</protein>
<dbReference type="HOGENOM" id="CLU_1924084_0_0_11"/>
<evidence type="ECO:0000313" key="2">
    <source>
        <dbReference type="Proteomes" id="UP000021053"/>
    </source>
</evidence>
<dbReference type="Gene3D" id="1.10.1740.10">
    <property type="match status" value="1"/>
</dbReference>